<dbReference type="PROSITE" id="PS01271">
    <property type="entry name" value="NA_SULFATE"/>
    <property type="match status" value="1"/>
</dbReference>
<evidence type="ECO:0000256" key="1">
    <source>
        <dbReference type="ARBA" id="ARBA00004141"/>
    </source>
</evidence>
<dbReference type="CDD" id="cd01115">
    <property type="entry name" value="SLC13_permease"/>
    <property type="match status" value="1"/>
</dbReference>
<dbReference type="STRING" id="314278.NB231_06760"/>
<dbReference type="eggNOG" id="COG0471">
    <property type="taxonomic scope" value="Bacteria"/>
</dbReference>
<keyword evidence="3 6" id="KW-0812">Transmembrane</keyword>
<accession>A4BV86</accession>
<keyword evidence="2" id="KW-0813">Transport</keyword>
<keyword evidence="4 6" id="KW-1133">Transmembrane helix</keyword>
<dbReference type="InterPro" id="IPR031312">
    <property type="entry name" value="Na/sul_symport_CS"/>
</dbReference>
<evidence type="ECO:0000256" key="2">
    <source>
        <dbReference type="ARBA" id="ARBA00022448"/>
    </source>
</evidence>
<dbReference type="NCBIfam" id="TIGR00785">
    <property type="entry name" value="dass"/>
    <property type="match status" value="1"/>
</dbReference>
<dbReference type="OrthoDB" id="9766267at2"/>
<feature type="transmembrane region" description="Helical" evidence="6">
    <location>
        <begin position="445"/>
        <end position="462"/>
    </location>
</feature>
<evidence type="ECO:0000256" key="5">
    <source>
        <dbReference type="ARBA" id="ARBA00023136"/>
    </source>
</evidence>
<reference evidence="8 9" key="1">
    <citation type="submission" date="2006-02" db="EMBL/GenBank/DDBJ databases">
        <authorList>
            <person name="Waterbury J."/>
            <person name="Ferriera S."/>
            <person name="Johnson J."/>
            <person name="Kravitz S."/>
            <person name="Halpern A."/>
            <person name="Remington K."/>
            <person name="Beeson K."/>
            <person name="Tran B."/>
            <person name="Rogers Y.-H."/>
            <person name="Friedman R."/>
            <person name="Venter J.C."/>
        </authorList>
    </citation>
    <scope>NUCLEOTIDE SEQUENCE [LARGE SCALE GENOMIC DNA]</scope>
    <source>
        <strain evidence="8 9">Nb-231</strain>
    </source>
</reference>
<dbReference type="RefSeq" id="WP_005000767.1">
    <property type="nucleotide sequence ID" value="NZ_CH672427.1"/>
</dbReference>
<feature type="transmembrane region" description="Helical" evidence="6">
    <location>
        <begin position="211"/>
        <end position="233"/>
    </location>
</feature>
<feature type="transmembrane region" description="Helical" evidence="6">
    <location>
        <begin position="386"/>
        <end position="402"/>
    </location>
</feature>
<dbReference type="PANTHER" id="PTHR10283">
    <property type="entry name" value="SOLUTE CARRIER FAMILY 13 MEMBER"/>
    <property type="match status" value="1"/>
</dbReference>
<feature type="domain" description="Citrate transporter-like" evidence="7">
    <location>
        <begin position="51"/>
        <end position="399"/>
    </location>
</feature>
<keyword evidence="9" id="KW-1185">Reference proteome</keyword>
<comment type="caution">
    <text evidence="8">The sequence shown here is derived from an EMBL/GenBank/DDBJ whole genome shotgun (WGS) entry which is preliminary data.</text>
</comment>
<dbReference type="Pfam" id="PF03600">
    <property type="entry name" value="CitMHS"/>
    <property type="match status" value="1"/>
</dbReference>
<evidence type="ECO:0000313" key="8">
    <source>
        <dbReference type="EMBL" id="EAR20353.1"/>
    </source>
</evidence>
<keyword evidence="5 6" id="KW-0472">Membrane</keyword>
<evidence type="ECO:0000256" key="4">
    <source>
        <dbReference type="ARBA" id="ARBA00022989"/>
    </source>
</evidence>
<dbReference type="PANTHER" id="PTHR10283:SF82">
    <property type="entry name" value="SOLUTE CARRIER FAMILY 13 MEMBER 2"/>
    <property type="match status" value="1"/>
</dbReference>
<evidence type="ECO:0000259" key="7">
    <source>
        <dbReference type="Pfam" id="PF03600"/>
    </source>
</evidence>
<evidence type="ECO:0000256" key="3">
    <source>
        <dbReference type="ARBA" id="ARBA00022692"/>
    </source>
</evidence>
<comment type="subcellular location">
    <subcellularLocation>
        <location evidence="1">Membrane</location>
        <topology evidence="1">Multi-pass membrane protein</topology>
    </subcellularLocation>
</comment>
<gene>
    <name evidence="8" type="ORF">NB231_06760</name>
</gene>
<dbReference type="Proteomes" id="UP000003374">
    <property type="component" value="Unassembled WGS sequence"/>
</dbReference>
<name>A4BV86_9GAMM</name>
<evidence type="ECO:0000256" key="6">
    <source>
        <dbReference type="SAM" id="Phobius"/>
    </source>
</evidence>
<protein>
    <submittedName>
        <fullName evidence="8">Probable transporter</fullName>
    </submittedName>
</protein>
<dbReference type="GO" id="GO:0015141">
    <property type="term" value="F:succinate transmembrane transporter activity"/>
    <property type="evidence" value="ECO:0007669"/>
    <property type="project" value="UniProtKB-ARBA"/>
</dbReference>
<proteinExistence type="predicted"/>
<feature type="transmembrane region" description="Helical" evidence="6">
    <location>
        <begin position="325"/>
        <end position="344"/>
    </location>
</feature>
<evidence type="ECO:0000313" key="9">
    <source>
        <dbReference type="Proteomes" id="UP000003374"/>
    </source>
</evidence>
<feature type="transmembrane region" description="Helical" evidence="6">
    <location>
        <begin position="254"/>
        <end position="271"/>
    </location>
</feature>
<feature type="transmembrane region" description="Helical" evidence="6">
    <location>
        <begin position="356"/>
        <end position="374"/>
    </location>
</feature>
<feature type="transmembrane region" description="Helical" evidence="6">
    <location>
        <begin position="82"/>
        <end position="101"/>
    </location>
</feature>
<dbReference type="GO" id="GO:0005886">
    <property type="term" value="C:plasma membrane"/>
    <property type="evidence" value="ECO:0007669"/>
    <property type="project" value="TreeGrafter"/>
</dbReference>
<feature type="transmembrane region" description="Helical" evidence="6">
    <location>
        <begin position="283"/>
        <end position="304"/>
    </location>
</feature>
<organism evidence="8 9">
    <name type="scientific">Nitrococcus mobilis Nb-231</name>
    <dbReference type="NCBI Taxonomy" id="314278"/>
    <lineage>
        <taxon>Bacteria</taxon>
        <taxon>Pseudomonadati</taxon>
        <taxon>Pseudomonadota</taxon>
        <taxon>Gammaproteobacteria</taxon>
        <taxon>Chromatiales</taxon>
        <taxon>Ectothiorhodospiraceae</taxon>
        <taxon>Nitrococcus</taxon>
    </lineage>
</organism>
<dbReference type="InterPro" id="IPR001898">
    <property type="entry name" value="SLC13A/DASS"/>
</dbReference>
<feature type="transmembrane region" description="Helical" evidence="6">
    <location>
        <begin position="172"/>
        <end position="191"/>
    </location>
</feature>
<dbReference type="HOGENOM" id="CLU_005170_0_0_6"/>
<dbReference type="EMBL" id="AAOF01000024">
    <property type="protein sequence ID" value="EAR20353.1"/>
    <property type="molecule type" value="Genomic_DNA"/>
</dbReference>
<dbReference type="InterPro" id="IPR004680">
    <property type="entry name" value="Cit_transptr-like_dom"/>
</dbReference>
<sequence>MQAEQHTSETQRGLRLALGAVAAGAAAGAALASDLPPAACWTAAITGLCATWWVLEPIPIPATSLIPFAAFPLAGVVDHARIAQAYGHTLVLLLLGGFMLSKAVEKSRLHRRLALGMVRVCGGGGRRLVLGFMFASWVCSMWISNTATTLMLLPVALAVLESREAKPTAVPLLLGLAYAASIGGMATPIGTPPNVIFMAVYEQATGETVHFLEWMTIGLPAAALLLPIAWLWVTRSLGGTPAPTIPHLGPWRAPEARVLVVFGLTAAAWIFRTEPFGGWSGLFGVGTASDSTVAMAAVVVLFLLPDGEGGQLLDWKTARTIPWGLLILFGGGIAISTAFEASGLSSTLGEALGGVATWPLVAVILILCLAVTFMTEVTSNTATTNLLMPVLASAAIGAGLAPERLMLPAALSASCAFMLPVATAPNAIVAGSGYVHTADMAREGAVLNVLGAMTLTAVCSLLL</sequence>
<dbReference type="AlphaFoldDB" id="A4BV86"/>